<evidence type="ECO:0000313" key="2">
    <source>
        <dbReference type="EMBL" id="CAL8141039.1"/>
    </source>
</evidence>
<feature type="transmembrane region" description="Helical" evidence="1">
    <location>
        <begin position="104"/>
        <end position="127"/>
    </location>
</feature>
<feature type="transmembrane region" description="Helical" evidence="1">
    <location>
        <begin position="32"/>
        <end position="50"/>
    </location>
</feature>
<evidence type="ECO:0000313" key="3">
    <source>
        <dbReference type="Proteomes" id="UP001642540"/>
    </source>
</evidence>
<evidence type="ECO:0000256" key="1">
    <source>
        <dbReference type="SAM" id="Phobius"/>
    </source>
</evidence>
<accession>A0ABP1S131</accession>
<feature type="transmembrane region" description="Helical" evidence="1">
    <location>
        <begin position="209"/>
        <end position="230"/>
    </location>
</feature>
<keyword evidence="3" id="KW-1185">Reference proteome</keyword>
<sequence>MCLKLLKTVGRCTLLKSCNLCNHRPTVKEYKLLSLLFCAICFCVTAFIGITEPIFDIRGGFVRKIYVYSNRIKGLFYQQFLPSANFTVNVNDQISLGDLHGSDLILWLLASLILPASGLATAFRVVALLHPSITLFHGVTVFMEKATSLLELEQDIKSKKKIILDEYLELRNLSKVYNEVWGSLTLISVLDFIVWLSTDLDVGLKAKFWIARLSAIWFFFAVFIPLLLCGEISRRMTNFKILVLRKRRVIFPDIEEFHRFTRIIDNEKVGIGMIGVYYTDYSYSGQGA</sequence>
<keyword evidence="1" id="KW-0472">Membrane</keyword>
<dbReference type="Proteomes" id="UP001642540">
    <property type="component" value="Unassembled WGS sequence"/>
</dbReference>
<reference evidence="2 3" key="1">
    <citation type="submission" date="2024-08" db="EMBL/GenBank/DDBJ databases">
        <authorList>
            <person name="Cucini C."/>
            <person name="Frati F."/>
        </authorList>
    </citation>
    <scope>NUCLEOTIDE SEQUENCE [LARGE SCALE GENOMIC DNA]</scope>
</reference>
<dbReference type="EMBL" id="CAXLJM020000144">
    <property type="protein sequence ID" value="CAL8141039.1"/>
    <property type="molecule type" value="Genomic_DNA"/>
</dbReference>
<name>A0ABP1S131_9HEXA</name>
<protein>
    <submittedName>
        <fullName evidence="2">Uncharacterized protein</fullName>
    </submittedName>
</protein>
<organism evidence="2 3">
    <name type="scientific">Orchesella dallaii</name>
    <dbReference type="NCBI Taxonomy" id="48710"/>
    <lineage>
        <taxon>Eukaryota</taxon>
        <taxon>Metazoa</taxon>
        <taxon>Ecdysozoa</taxon>
        <taxon>Arthropoda</taxon>
        <taxon>Hexapoda</taxon>
        <taxon>Collembola</taxon>
        <taxon>Entomobryomorpha</taxon>
        <taxon>Entomobryoidea</taxon>
        <taxon>Orchesellidae</taxon>
        <taxon>Orchesellinae</taxon>
        <taxon>Orchesella</taxon>
    </lineage>
</organism>
<proteinExistence type="predicted"/>
<keyword evidence="1" id="KW-1133">Transmembrane helix</keyword>
<comment type="caution">
    <text evidence="2">The sequence shown here is derived from an EMBL/GenBank/DDBJ whole genome shotgun (WGS) entry which is preliminary data.</text>
</comment>
<keyword evidence="1" id="KW-0812">Transmembrane</keyword>
<feature type="transmembrane region" description="Helical" evidence="1">
    <location>
        <begin position="180"/>
        <end position="197"/>
    </location>
</feature>
<gene>
    <name evidence="2" type="ORF">ODALV1_LOCUS28543</name>
</gene>